<gene>
    <name evidence="1" type="primary">Syne2_1</name>
    <name evidence="1" type="ORF">EYF80_065915</name>
</gene>
<comment type="caution">
    <text evidence="1">The sequence shown here is derived from an EMBL/GenBank/DDBJ whole genome shotgun (WGS) entry which is preliminary data.</text>
</comment>
<accession>A0A4Z2E6J2</accession>
<dbReference type="EMBL" id="SRLO01016816">
    <property type="protein sequence ID" value="TNN23962.1"/>
    <property type="molecule type" value="Genomic_DNA"/>
</dbReference>
<dbReference type="Proteomes" id="UP000314294">
    <property type="component" value="Unassembled WGS sequence"/>
</dbReference>
<name>A0A4Z2E6J2_9TELE</name>
<organism evidence="1 2">
    <name type="scientific">Liparis tanakae</name>
    <name type="common">Tanaka's snailfish</name>
    <dbReference type="NCBI Taxonomy" id="230148"/>
    <lineage>
        <taxon>Eukaryota</taxon>
        <taxon>Metazoa</taxon>
        <taxon>Chordata</taxon>
        <taxon>Craniata</taxon>
        <taxon>Vertebrata</taxon>
        <taxon>Euteleostomi</taxon>
        <taxon>Actinopterygii</taxon>
        <taxon>Neopterygii</taxon>
        <taxon>Teleostei</taxon>
        <taxon>Neoteleostei</taxon>
        <taxon>Acanthomorphata</taxon>
        <taxon>Eupercaria</taxon>
        <taxon>Perciformes</taxon>
        <taxon>Cottioidei</taxon>
        <taxon>Cottales</taxon>
        <taxon>Liparidae</taxon>
        <taxon>Liparis</taxon>
    </lineage>
</organism>
<dbReference type="AlphaFoldDB" id="A0A4Z2E6J2"/>
<protein>
    <submittedName>
        <fullName evidence="1">Nesprin-2</fullName>
    </submittedName>
</protein>
<proteinExistence type="predicted"/>
<sequence>MQETELLLQRVTGGFRESATMKTDLSLYVAAGDSALLEQQLEQLHGQWEELCMKVRTDYRRKREERGERRERREERP</sequence>
<evidence type="ECO:0000313" key="2">
    <source>
        <dbReference type="Proteomes" id="UP000314294"/>
    </source>
</evidence>
<keyword evidence="2" id="KW-1185">Reference proteome</keyword>
<evidence type="ECO:0000313" key="1">
    <source>
        <dbReference type="EMBL" id="TNN23962.1"/>
    </source>
</evidence>
<reference evidence="1 2" key="1">
    <citation type="submission" date="2019-03" db="EMBL/GenBank/DDBJ databases">
        <title>First draft genome of Liparis tanakae, snailfish: a comprehensive survey of snailfish specific genes.</title>
        <authorList>
            <person name="Kim W."/>
            <person name="Song I."/>
            <person name="Jeong J.-H."/>
            <person name="Kim D."/>
            <person name="Kim S."/>
            <person name="Ryu S."/>
            <person name="Song J.Y."/>
            <person name="Lee S.K."/>
        </authorList>
    </citation>
    <scope>NUCLEOTIDE SEQUENCE [LARGE SCALE GENOMIC DNA]</scope>
    <source>
        <tissue evidence="1">Muscle</tissue>
    </source>
</reference>